<dbReference type="PROSITE" id="PS50977">
    <property type="entry name" value="HTH_TETR_2"/>
    <property type="match status" value="1"/>
</dbReference>
<dbReference type="PANTHER" id="PTHR47506">
    <property type="entry name" value="TRANSCRIPTIONAL REGULATORY PROTEIN"/>
    <property type="match status" value="1"/>
</dbReference>
<gene>
    <name evidence="6" type="ORF">Q2T52_04105</name>
</gene>
<keyword evidence="3" id="KW-0804">Transcription</keyword>
<name>A0ABT8SU46_9HYPH</name>
<dbReference type="RefSeq" id="WP_302075391.1">
    <property type="nucleotide sequence ID" value="NZ_JAUKWQ010000001.1"/>
</dbReference>
<feature type="DNA-binding region" description="H-T-H motif" evidence="4">
    <location>
        <begin position="46"/>
        <end position="65"/>
    </location>
</feature>
<evidence type="ECO:0000256" key="2">
    <source>
        <dbReference type="ARBA" id="ARBA00023125"/>
    </source>
</evidence>
<dbReference type="EMBL" id="JAUKWQ010000001">
    <property type="protein sequence ID" value="MDO1581272.1"/>
    <property type="molecule type" value="Genomic_DNA"/>
</dbReference>
<sequence>MNVLYKRVMTKQTDAVTAGRPREFDTHEALANAITQFSAHGYHGTSIADLNKALGLTTGSIYKAWGDKHGLLMAALDRYIETRLQVLQQAVGSASTALEKITAALRLYAESSSGRSGEIGCLVVEMAMELWQSDAQVAARLAKHEENRRAQFIRWLREGQEDGSLRNTGDVEATADLLLALTQGMRVLGKSAAPLERMQAMADQTVAMLASGAKDEKRPA</sequence>
<protein>
    <submittedName>
        <fullName evidence="6">TetR/AcrR family transcriptional regulator</fullName>
    </submittedName>
</protein>
<evidence type="ECO:0000313" key="6">
    <source>
        <dbReference type="EMBL" id="MDO1581272.1"/>
    </source>
</evidence>
<dbReference type="SUPFAM" id="SSF46689">
    <property type="entry name" value="Homeodomain-like"/>
    <property type="match status" value="1"/>
</dbReference>
<keyword evidence="7" id="KW-1185">Reference proteome</keyword>
<dbReference type="PROSITE" id="PS01081">
    <property type="entry name" value="HTH_TETR_1"/>
    <property type="match status" value="1"/>
</dbReference>
<dbReference type="InterPro" id="IPR011075">
    <property type="entry name" value="TetR_C"/>
</dbReference>
<organism evidence="6 7">
    <name type="scientific">Rhizobium oryzicola</name>
    <dbReference type="NCBI Taxonomy" id="1232668"/>
    <lineage>
        <taxon>Bacteria</taxon>
        <taxon>Pseudomonadati</taxon>
        <taxon>Pseudomonadota</taxon>
        <taxon>Alphaproteobacteria</taxon>
        <taxon>Hyphomicrobiales</taxon>
        <taxon>Rhizobiaceae</taxon>
        <taxon>Rhizobium/Agrobacterium group</taxon>
        <taxon>Rhizobium</taxon>
    </lineage>
</organism>
<evidence type="ECO:0000313" key="7">
    <source>
        <dbReference type="Proteomes" id="UP001169006"/>
    </source>
</evidence>
<evidence type="ECO:0000256" key="4">
    <source>
        <dbReference type="PROSITE-ProRule" id="PRU00335"/>
    </source>
</evidence>
<reference evidence="6" key="1">
    <citation type="journal article" date="2015" name="Int. J. Syst. Evol. Microbiol.">
        <title>Rhizobium oryzicola sp. nov., potential plant-growth-promoting endophytic bacteria isolated from rice roots.</title>
        <authorList>
            <person name="Zhang X.X."/>
            <person name="Gao J.S."/>
            <person name="Cao Y.H."/>
            <person name="Sheirdil R.A."/>
            <person name="Wang X.C."/>
            <person name="Zhang L."/>
        </authorList>
    </citation>
    <scope>NUCLEOTIDE SEQUENCE</scope>
    <source>
        <strain evidence="6">05753</strain>
    </source>
</reference>
<dbReference type="Gene3D" id="1.10.357.10">
    <property type="entry name" value="Tetracycline Repressor, domain 2"/>
    <property type="match status" value="1"/>
</dbReference>
<comment type="caution">
    <text evidence="6">The sequence shown here is derived from an EMBL/GenBank/DDBJ whole genome shotgun (WGS) entry which is preliminary data.</text>
</comment>
<dbReference type="InterPro" id="IPR023772">
    <property type="entry name" value="DNA-bd_HTH_TetR-type_CS"/>
</dbReference>
<evidence type="ECO:0000256" key="1">
    <source>
        <dbReference type="ARBA" id="ARBA00023015"/>
    </source>
</evidence>
<accession>A0ABT8SU46</accession>
<keyword evidence="1" id="KW-0805">Transcription regulation</keyword>
<dbReference type="InterPro" id="IPR036271">
    <property type="entry name" value="Tet_transcr_reg_TetR-rel_C_sf"/>
</dbReference>
<dbReference type="Gene3D" id="1.10.10.60">
    <property type="entry name" value="Homeodomain-like"/>
    <property type="match status" value="1"/>
</dbReference>
<reference evidence="6" key="2">
    <citation type="submission" date="2023-07" db="EMBL/GenBank/DDBJ databases">
        <authorList>
            <person name="Sun H."/>
        </authorList>
    </citation>
    <scope>NUCLEOTIDE SEQUENCE</scope>
    <source>
        <strain evidence="6">05753</strain>
    </source>
</reference>
<dbReference type="Pfam" id="PF16925">
    <property type="entry name" value="TetR_C_13"/>
    <property type="match status" value="1"/>
</dbReference>
<evidence type="ECO:0000259" key="5">
    <source>
        <dbReference type="PROSITE" id="PS50977"/>
    </source>
</evidence>
<proteinExistence type="predicted"/>
<dbReference type="InterPro" id="IPR001647">
    <property type="entry name" value="HTH_TetR"/>
</dbReference>
<dbReference type="Pfam" id="PF00440">
    <property type="entry name" value="TetR_N"/>
    <property type="match status" value="1"/>
</dbReference>
<dbReference type="InterPro" id="IPR009057">
    <property type="entry name" value="Homeodomain-like_sf"/>
</dbReference>
<keyword evidence="2 4" id="KW-0238">DNA-binding</keyword>
<feature type="domain" description="HTH tetR-type" evidence="5">
    <location>
        <begin position="23"/>
        <end position="83"/>
    </location>
</feature>
<dbReference type="SUPFAM" id="SSF48498">
    <property type="entry name" value="Tetracyclin repressor-like, C-terminal domain"/>
    <property type="match status" value="1"/>
</dbReference>
<dbReference type="PANTHER" id="PTHR47506:SF10">
    <property type="entry name" value="TRANSCRIPTIONAL REGULATORY PROTEIN"/>
    <property type="match status" value="1"/>
</dbReference>
<evidence type="ECO:0000256" key="3">
    <source>
        <dbReference type="ARBA" id="ARBA00023163"/>
    </source>
</evidence>
<dbReference type="Proteomes" id="UP001169006">
    <property type="component" value="Unassembled WGS sequence"/>
</dbReference>